<keyword evidence="9" id="KW-1185">Reference proteome</keyword>
<dbReference type="InterPro" id="IPR027806">
    <property type="entry name" value="HARBI1_dom"/>
</dbReference>
<dbReference type="EMBL" id="CACRXK020025720">
    <property type="protein sequence ID" value="CAB4039682.1"/>
    <property type="molecule type" value="Genomic_DNA"/>
</dbReference>
<keyword evidence="7" id="KW-0539">Nucleus</keyword>
<accession>A0A7D9LV65</accession>
<dbReference type="PANTHER" id="PTHR22930">
    <property type="match status" value="1"/>
</dbReference>
<dbReference type="AlphaFoldDB" id="A0A7D9LV65"/>
<dbReference type="InterPro" id="IPR045249">
    <property type="entry name" value="HARBI1-like"/>
</dbReference>
<evidence type="ECO:0000256" key="3">
    <source>
        <dbReference type="ARBA" id="ARBA00006958"/>
    </source>
</evidence>
<dbReference type="GO" id="GO:0016787">
    <property type="term" value="F:hydrolase activity"/>
    <property type="evidence" value="ECO:0007669"/>
    <property type="project" value="UniProtKB-KW"/>
</dbReference>
<evidence type="ECO:0000313" key="8">
    <source>
        <dbReference type="EMBL" id="CAB4039682.1"/>
    </source>
</evidence>
<evidence type="ECO:0000256" key="5">
    <source>
        <dbReference type="ARBA" id="ARBA00022723"/>
    </source>
</evidence>
<evidence type="ECO:0000256" key="7">
    <source>
        <dbReference type="ARBA" id="ARBA00023242"/>
    </source>
</evidence>
<evidence type="ECO:0000256" key="4">
    <source>
        <dbReference type="ARBA" id="ARBA00022722"/>
    </source>
</evidence>
<evidence type="ECO:0000256" key="2">
    <source>
        <dbReference type="ARBA" id="ARBA00004123"/>
    </source>
</evidence>
<dbReference type="Pfam" id="PF13359">
    <property type="entry name" value="DDE_Tnp_4"/>
    <property type="match status" value="1"/>
</dbReference>
<comment type="similarity">
    <text evidence="3">Belongs to the HARBI1 family.</text>
</comment>
<evidence type="ECO:0000313" key="9">
    <source>
        <dbReference type="Proteomes" id="UP001152795"/>
    </source>
</evidence>
<name>A0A7D9LV65_PARCT</name>
<dbReference type="OrthoDB" id="5976274at2759"/>
<dbReference type="GO" id="GO:0004518">
    <property type="term" value="F:nuclease activity"/>
    <property type="evidence" value="ECO:0007669"/>
    <property type="project" value="UniProtKB-KW"/>
</dbReference>
<comment type="subcellular location">
    <subcellularLocation>
        <location evidence="2">Nucleus</location>
    </subcellularLocation>
</comment>
<reference evidence="8" key="1">
    <citation type="submission" date="2020-04" db="EMBL/GenBank/DDBJ databases">
        <authorList>
            <person name="Alioto T."/>
            <person name="Alioto T."/>
            <person name="Gomez Garrido J."/>
        </authorList>
    </citation>
    <scope>NUCLEOTIDE SEQUENCE</scope>
    <source>
        <strain evidence="8">A484AB</strain>
    </source>
</reference>
<gene>
    <name evidence="8" type="ORF">PACLA_8A049792</name>
</gene>
<sequence length="441" mass="51227">RKTTTKLSLIKTRLLIKLSSSWAYAVHDILGLFTWRVTLLLGLCCPRRLQQQLAVQAVNERNTALYSLRHVRRRIVRRRRRFWRIPGRTEQWWLNLFNEILPMSEWKKNLRMEKQVFMKLADELRPYLAPGVGGPRDDVITVEKQLAMTLYFLKDQGSLSMTANAFGVAICTVSVVVRKVCRVLTKHLGAIYIKLPSSEQEMRQEIKQMENKYGFPQAFGCVDGTHIPITQPSENPHDYFSYKMKYTLNVQAVCNWRGLFLNVDARWPGSVHDGRVFANSKITTLLREQRLPMVYQEIFIGYDKIPPILLGDPAYPLLPFCMKEYPSPQSNEEVIFNNMLRSARNPVECAFGRLKARWQILNKRINMQLTFIPEIVYACFVLHNFCEIQGVNVDDEVEQQIAHDMVTQPNTVADCLYSCNTAEGAQVRNIITRMYREHIPH</sequence>
<keyword evidence="4" id="KW-0540">Nuclease</keyword>
<protein>
    <submittedName>
        <fullName evidence="8">Uncharacterized protein</fullName>
    </submittedName>
</protein>
<proteinExistence type="inferred from homology"/>
<dbReference type="PANTHER" id="PTHR22930:SF85">
    <property type="entry name" value="GH03217P-RELATED"/>
    <property type="match status" value="1"/>
</dbReference>
<evidence type="ECO:0000256" key="6">
    <source>
        <dbReference type="ARBA" id="ARBA00022801"/>
    </source>
</evidence>
<dbReference type="GO" id="GO:0005634">
    <property type="term" value="C:nucleus"/>
    <property type="evidence" value="ECO:0007669"/>
    <property type="project" value="UniProtKB-SubCell"/>
</dbReference>
<organism evidence="8 9">
    <name type="scientific">Paramuricea clavata</name>
    <name type="common">Red gorgonian</name>
    <name type="synonym">Violescent sea-whip</name>
    <dbReference type="NCBI Taxonomy" id="317549"/>
    <lineage>
        <taxon>Eukaryota</taxon>
        <taxon>Metazoa</taxon>
        <taxon>Cnidaria</taxon>
        <taxon>Anthozoa</taxon>
        <taxon>Octocorallia</taxon>
        <taxon>Malacalcyonacea</taxon>
        <taxon>Plexauridae</taxon>
        <taxon>Paramuricea</taxon>
    </lineage>
</organism>
<dbReference type="Proteomes" id="UP001152795">
    <property type="component" value="Unassembled WGS sequence"/>
</dbReference>
<dbReference type="GO" id="GO:0046872">
    <property type="term" value="F:metal ion binding"/>
    <property type="evidence" value="ECO:0007669"/>
    <property type="project" value="UniProtKB-KW"/>
</dbReference>
<feature type="non-terminal residue" evidence="8">
    <location>
        <position position="1"/>
    </location>
</feature>
<comment type="caution">
    <text evidence="8">The sequence shown here is derived from an EMBL/GenBank/DDBJ whole genome shotgun (WGS) entry which is preliminary data.</text>
</comment>
<keyword evidence="6" id="KW-0378">Hydrolase</keyword>
<keyword evidence="5" id="KW-0479">Metal-binding</keyword>
<evidence type="ECO:0000256" key="1">
    <source>
        <dbReference type="ARBA" id="ARBA00001968"/>
    </source>
</evidence>
<comment type="cofactor">
    <cofactor evidence="1">
        <name>a divalent metal cation</name>
        <dbReference type="ChEBI" id="CHEBI:60240"/>
    </cofactor>
</comment>